<dbReference type="EnsemblMetazoa" id="ADIR014802-RA">
    <property type="protein sequence ID" value="ADIR014802-PA"/>
    <property type="gene ID" value="ADIR014802"/>
</dbReference>
<protein>
    <submittedName>
        <fullName evidence="2">Uncharacterized protein</fullName>
    </submittedName>
</protein>
<reference evidence="3" key="1">
    <citation type="submission" date="2013-03" db="EMBL/GenBank/DDBJ databases">
        <title>The Genome Sequence of Anopheles dirus WRAIR2.</title>
        <authorList>
            <consortium name="The Broad Institute Genomics Platform"/>
            <person name="Neafsey D.E."/>
            <person name="Walton C."/>
            <person name="Walker B."/>
            <person name="Young S.K."/>
            <person name="Zeng Q."/>
            <person name="Gargeya S."/>
            <person name="Fitzgerald M."/>
            <person name="Haas B."/>
            <person name="Abouelleil A."/>
            <person name="Allen A.W."/>
            <person name="Alvarado L."/>
            <person name="Arachchi H.M."/>
            <person name="Berlin A.M."/>
            <person name="Chapman S.B."/>
            <person name="Gainer-Dewar J."/>
            <person name="Goldberg J."/>
            <person name="Griggs A."/>
            <person name="Gujja S."/>
            <person name="Hansen M."/>
            <person name="Howarth C."/>
            <person name="Imamovic A."/>
            <person name="Ireland A."/>
            <person name="Larimer J."/>
            <person name="McCowan C."/>
            <person name="Murphy C."/>
            <person name="Pearson M."/>
            <person name="Poon T.W."/>
            <person name="Priest M."/>
            <person name="Roberts A."/>
            <person name="Saif S."/>
            <person name="Shea T."/>
            <person name="Sisk P."/>
            <person name="Sykes S."/>
            <person name="Wortman J."/>
            <person name="Nusbaum C."/>
            <person name="Birren B."/>
        </authorList>
    </citation>
    <scope>NUCLEOTIDE SEQUENCE [LARGE SCALE GENOMIC DNA]</scope>
    <source>
        <strain evidence="3">WRAIR2</strain>
    </source>
</reference>
<keyword evidence="3" id="KW-1185">Reference proteome</keyword>
<keyword evidence="1" id="KW-0472">Membrane</keyword>
<keyword evidence="1" id="KW-0812">Transmembrane</keyword>
<sequence length="48" mass="5311">MDVHAQSMVAAKMFINISVLSIALNASFFGYLLYSNRLYDVGKCCSSM</sequence>
<accession>A0A182NYA0</accession>
<evidence type="ECO:0000313" key="2">
    <source>
        <dbReference type="EnsemblMetazoa" id="ADIR014802-PA"/>
    </source>
</evidence>
<name>A0A182NYA0_9DIPT</name>
<evidence type="ECO:0000256" key="1">
    <source>
        <dbReference type="SAM" id="Phobius"/>
    </source>
</evidence>
<keyword evidence="1" id="KW-1133">Transmembrane helix</keyword>
<evidence type="ECO:0000313" key="3">
    <source>
        <dbReference type="Proteomes" id="UP000075884"/>
    </source>
</evidence>
<organism evidence="2 3">
    <name type="scientific">Anopheles dirus</name>
    <dbReference type="NCBI Taxonomy" id="7168"/>
    <lineage>
        <taxon>Eukaryota</taxon>
        <taxon>Metazoa</taxon>
        <taxon>Ecdysozoa</taxon>
        <taxon>Arthropoda</taxon>
        <taxon>Hexapoda</taxon>
        <taxon>Insecta</taxon>
        <taxon>Pterygota</taxon>
        <taxon>Neoptera</taxon>
        <taxon>Endopterygota</taxon>
        <taxon>Diptera</taxon>
        <taxon>Nematocera</taxon>
        <taxon>Culicoidea</taxon>
        <taxon>Culicidae</taxon>
        <taxon>Anophelinae</taxon>
        <taxon>Anopheles</taxon>
    </lineage>
</organism>
<dbReference type="AlphaFoldDB" id="A0A182NYA0"/>
<dbReference type="VEuPathDB" id="VectorBase:ADIR014802"/>
<dbReference type="Proteomes" id="UP000075884">
    <property type="component" value="Unassembled WGS sequence"/>
</dbReference>
<proteinExistence type="predicted"/>
<reference evidence="2" key="2">
    <citation type="submission" date="2020-05" db="UniProtKB">
        <authorList>
            <consortium name="EnsemblMetazoa"/>
        </authorList>
    </citation>
    <scope>IDENTIFICATION</scope>
    <source>
        <strain evidence="2">WRAIR2</strain>
    </source>
</reference>
<dbReference type="STRING" id="7168.A0A182NYA0"/>
<feature type="transmembrane region" description="Helical" evidence="1">
    <location>
        <begin position="13"/>
        <end position="34"/>
    </location>
</feature>